<keyword evidence="2" id="KW-0175">Coiled coil</keyword>
<accession>A0AAV4CZD8</accession>
<evidence type="ECO:0000259" key="3">
    <source>
        <dbReference type="PROSITE" id="PS51406"/>
    </source>
</evidence>
<evidence type="ECO:0000313" key="5">
    <source>
        <dbReference type="Proteomes" id="UP000735302"/>
    </source>
</evidence>
<dbReference type="GO" id="GO:0005615">
    <property type="term" value="C:extracellular space"/>
    <property type="evidence" value="ECO:0007669"/>
    <property type="project" value="TreeGrafter"/>
</dbReference>
<dbReference type="Gene3D" id="3.90.215.10">
    <property type="entry name" value="Gamma Fibrinogen, chain A, domain 1"/>
    <property type="match status" value="1"/>
</dbReference>
<evidence type="ECO:0000256" key="2">
    <source>
        <dbReference type="SAM" id="Coils"/>
    </source>
</evidence>
<gene>
    <name evidence="4" type="ORF">PoB_006381700</name>
</gene>
<dbReference type="InterPro" id="IPR036056">
    <property type="entry name" value="Fibrinogen-like_C"/>
</dbReference>
<feature type="coiled-coil region" evidence="2">
    <location>
        <begin position="180"/>
        <end position="214"/>
    </location>
</feature>
<dbReference type="InterPro" id="IPR014716">
    <property type="entry name" value="Fibrinogen_a/b/g_C_1"/>
</dbReference>
<dbReference type="AlphaFoldDB" id="A0AAV4CZD8"/>
<sequence length="562" mass="63286">MRDFYRNATSADHWTQAFTANIHHRSATKDLCPPFKGIKLVLTREIQMLVTAKITCGILLCEEKLPPTNTKSSSIFNMTVFINQPTCSRTPKDEFESRVLVASINSENPNISHVTDATKAFGVLESMNASIRIEMFKHDDCSSDFTCEVQGLDSQGRVFLSSTTLLQQQGDNNMGNEIVADALKEVKDKVESQAHSLENRIDSLENRMEDKIDSKLSALQLRIESTMHSLENRIEDKIDAKLSAANTDDTHGQNEASLDTKLSTLRRELSDSQQNAVTIILDYIDARFFSNQVQLIHELRDPISKAISSSDNTLKGILSTIGSNQRKTQSSLTVIDGQLSMIKKSIINSKQLSTCKRGMIRPSSSYPYPHPVVYPHGKSGQRVSYLCDMLTDGGGWIVIQRRFSGKVDFQRDWETFKQGFGTLDEEFWLGNERIHAFTSSGTWELRVDLKYKGKEAYALYSNFNVEGESEQYTLRIGTYSGTAGDSLRKHNGLKFSTFDRDNDEWSNGECAKEHQGGWWYHRCDDGNLNGEINGKSDSGLEWQDFALSNSCSFSEMKIRQVA</sequence>
<proteinExistence type="predicted"/>
<evidence type="ECO:0000256" key="1">
    <source>
        <dbReference type="ARBA" id="ARBA00023157"/>
    </source>
</evidence>
<comment type="caution">
    <text evidence="4">The sequence shown here is derived from an EMBL/GenBank/DDBJ whole genome shotgun (WGS) entry which is preliminary data.</text>
</comment>
<dbReference type="InterPro" id="IPR002181">
    <property type="entry name" value="Fibrinogen_a/b/g_C_dom"/>
</dbReference>
<dbReference type="SUPFAM" id="SSF56496">
    <property type="entry name" value="Fibrinogen C-terminal domain-like"/>
    <property type="match status" value="1"/>
</dbReference>
<feature type="domain" description="Fibrinogen C-terminal" evidence="3">
    <location>
        <begin position="346"/>
        <end position="562"/>
    </location>
</feature>
<dbReference type="InterPro" id="IPR050373">
    <property type="entry name" value="Fibrinogen_C-term_domain"/>
</dbReference>
<keyword evidence="1" id="KW-1015">Disulfide bond</keyword>
<keyword evidence="5" id="KW-1185">Reference proteome</keyword>
<dbReference type="SMART" id="SM00186">
    <property type="entry name" value="FBG"/>
    <property type="match status" value="1"/>
</dbReference>
<dbReference type="CDD" id="cd00087">
    <property type="entry name" value="FReD"/>
    <property type="match status" value="1"/>
</dbReference>
<dbReference type="PROSITE" id="PS51406">
    <property type="entry name" value="FIBRINOGEN_C_2"/>
    <property type="match status" value="1"/>
</dbReference>
<dbReference type="Proteomes" id="UP000735302">
    <property type="component" value="Unassembled WGS sequence"/>
</dbReference>
<dbReference type="InterPro" id="IPR020837">
    <property type="entry name" value="Fibrinogen_CS"/>
</dbReference>
<protein>
    <submittedName>
        <fullName evidence="4">Ficolin-1</fullName>
    </submittedName>
</protein>
<organism evidence="4 5">
    <name type="scientific">Plakobranchus ocellatus</name>
    <dbReference type="NCBI Taxonomy" id="259542"/>
    <lineage>
        <taxon>Eukaryota</taxon>
        <taxon>Metazoa</taxon>
        <taxon>Spiralia</taxon>
        <taxon>Lophotrochozoa</taxon>
        <taxon>Mollusca</taxon>
        <taxon>Gastropoda</taxon>
        <taxon>Heterobranchia</taxon>
        <taxon>Euthyneura</taxon>
        <taxon>Panpulmonata</taxon>
        <taxon>Sacoglossa</taxon>
        <taxon>Placobranchoidea</taxon>
        <taxon>Plakobranchidae</taxon>
        <taxon>Plakobranchus</taxon>
    </lineage>
</organism>
<name>A0AAV4CZD8_9GAST</name>
<dbReference type="Pfam" id="PF00147">
    <property type="entry name" value="Fibrinogen_C"/>
    <property type="match status" value="1"/>
</dbReference>
<evidence type="ECO:0000313" key="4">
    <source>
        <dbReference type="EMBL" id="GFO37312.1"/>
    </source>
</evidence>
<dbReference type="Gene3D" id="1.20.5.170">
    <property type="match status" value="1"/>
</dbReference>
<reference evidence="4 5" key="1">
    <citation type="journal article" date="2021" name="Elife">
        <title>Chloroplast acquisition without the gene transfer in kleptoplastic sea slugs, Plakobranchus ocellatus.</title>
        <authorList>
            <person name="Maeda T."/>
            <person name="Takahashi S."/>
            <person name="Yoshida T."/>
            <person name="Shimamura S."/>
            <person name="Takaki Y."/>
            <person name="Nagai Y."/>
            <person name="Toyoda A."/>
            <person name="Suzuki Y."/>
            <person name="Arimoto A."/>
            <person name="Ishii H."/>
            <person name="Satoh N."/>
            <person name="Nishiyama T."/>
            <person name="Hasebe M."/>
            <person name="Maruyama T."/>
            <person name="Minagawa J."/>
            <person name="Obokata J."/>
            <person name="Shigenobu S."/>
        </authorList>
    </citation>
    <scope>NUCLEOTIDE SEQUENCE [LARGE SCALE GENOMIC DNA]</scope>
</reference>
<dbReference type="PANTHER" id="PTHR19143">
    <property type="entry name" value="FIBRINOGEN/TENASCIN/ANGIOPOEITIN"/>
    <property type="match status" value="1"/>
</dbReference>
<dbReference type="PROSITE" id="PS00514">
    <property type="entry name" value="FIBRINOGEN_C_1"/>
    <property type="match status" value="1"/>
</dbReference>
<dbReference type="EMBL" id="BLXT01007185">
    <property type="protein sequence ID" value="GFO37312.1"/>
    <property type="molecule type" value="Genomic_DNA"/>
</dbReference>